<dbReference type="InterPro" id="IPR037401">
    <property type="entry name" value="SnoaL-like"/>
</dbReference>
<dbReference type="AlphaFoldDB" id="A0A417Y0U0"/>
<reference evidence="2 3" key="1">
    <citation type="submission" date="2018-09" db="EMBL/GenBank/DDBJ databases">
        <title>Genome sequencing of Nocardioides immobilis CCTCC AB 2017083 for comparison to Nocardioides silvaticus.</title>
        <authorList>
            <person name="Li C."/>
            <person name="Wang G."/>
        </authorList>
    </citation>
    <scope>NUCLEOTIDE SEQUENCE [LARGE SCALE GENOMIC DNA]</scope>
    <source>
        <strain evidence="2 3">CCTCC AB 2017083</strain>
    </source>
</reference>
<dbReference type="OrthoDB" id="1492465at2"/>
<keyword evidence="3" id="KW-1185">Reference proteome</keyword>
<feature type="domain" description="SnoaL-like" evidence="1">
    <location>
        <begin position="9"/>
        <end position="131"/>
    </location>
</feature>
<organism evidence="2 3">
    <name type="scientific">Nocardioides immobilis</name>
    <dbReference type="NCBI Taxonomy" id="2049295"/>
    <lineage>
        <taxon>Bacteria</taxon>
        <taxon>Bacillati</taxon>
        <taxon>Actinomycetota</taxon>
        <taxon>Actinomycetes</taxon>
        <taxon>Propionibacteriales</taxon>
        <taxon>Nocardioidaceae</taxon>
        <taxon>Nocardioides</taxon>
    </lineage>
</organism>
<protein>
    <submittedName>
        <fullName evidence="2">Nuclear transport factor 2 family protein</fullName>
    </submittedName>
</protein>
<name>A0A417Y0U0_9ACTN</name>
<accession>A0A417Y0U0</accession>
<evidence type="ECO:0000313" key="2">
    <source>
        <dbReference type="EMBL" id="RHW26268.1"/>
    </source>
</evidence>
<dbReference type="RefSeq" id="WP_118926054.1">
    <property type="nucleotide sequence ID" value="NZ_QXGH01000018.1"/>
</dbReference>
<dbReference type="Gene3D" id="3.10.450.50">
    <property type="match status" value="1"/>
</dbReference>
<sequence length="169" mass="19337">MEPSLQRFIDQAAIRDLHYRYCRGVDRMDFELVRSCFHPDAAIDQHGIFVGGVDDFIAWTKVGLPTFETTTHFTGNQLVEVDGDVARAEHYVNAFHRPFPKAGEPARDLMCHLRYLDRLERRGGEWRIADRVVVVDSERSAPPGDAWLGDLPPESRGKRGDLADRVYRL</sequence>
<dbReference type="InterPro" id="IPR032710">
    <property type="entry name" value="NTF2-like_dom_sf"/>
</dbReference>
<comment type="caution">
    <text evidence="2">The sequence shown here is derived from an EMBL/GenBank/DDBJ whole genome shotgun (WGS) entry which is preliminary data.</text>
</comment>
<dbReference type="Proteomes" id="UP000283644">
    <property type="component" value="Unassembled WGS sequence"/>
</dbReference>
<dbReference type="EMBL" id="QXGH01000018">
    <property type="protein sequence ID" value="RHW26268.1"/>
    <property type="molecule type" value="Genomic_DNA"/>
</dbReference>
<evidence type="ECO:0000259" key="1">
    <source>
        <dbReference type="Pfam" id="PF13577"/>
    </source>
</evidence>
<gene>
    <name evidence="2" type="ORF">D0Z08_14980</name>
</gene>
<proteinExistence type="predicted"/>
<dbReference type="Pfam" id="PF13577">
    <property type="entry name" value="SnoaL_4"/>
    <property type="match status" value="1"/>
</dbReference>
<evidence type="ECO:0000313" key="3">
    <source>
        <dbReference type="Proteomes" id="UP000283644"/>
    </source>
</evidence>
<dbReference type="SUPFAM" id="SSF54427">
    <property type="entry name" value="NTF2-like"/>
    <property type="match status" value="1"/>
</dbReference>